<sequence>MSGTRMKIVFVGPVKSGKTTIANYLADSREVDQLKYVPTKGVRILKLYNDLAASDNPRFGEQVELWDCSGDLQYKNCWPALRRNAHGVIIVCRPEVNDGKSLVPWYSEFVEQAGLDSSKVLILLHCSTELTSDEAVADFKLVPPMDNLPIVLVNVEKEGENMKLEFSSFLSRIACRVQFY</sequence>
<dbReference type="InterPro" id="IPR027417">
    <property type="entry name" value="P-loop_NTPase"/>
</dbReference>
<dbReference type="WBParaSite" id="SMUV_0000303601-mRNA-1">
    <property type="protein sequence ID" value="SMUV_0000303601-mRNA-1"/>
    <property type="gene ID" value="SMUV_0000303601"/>
</dbReference>
<dbReference type="Proteomes" id="UP000046393">
    <property type="component" value="Unplaced"/>
</dbReference>
<dbReference type="Gene3D" id="3.40.50.300">
    <property type="entry name" value="P-loop containing nucleotide triphosphate hydrolases"/>
    <property type="match status" value="1"/>
</dbReference>
<dbReference type="Pfam" id="PF08477">
    <property type="entry name" value="Roc"/>
    <property type="match status" value="1"/>
</dbReference>
<accession>A0A0N5AFH9</accession>
<evidence type="ECO:0000313" key="1">
    <source>
        <dbReference type="Proteomes" id="UP000046393"/>
    </source>
</evidence>
<organism evidence="1 2">
    <name type="scientific">Syphacia muris</name>
    <dbReference type="NCBI Taxonomy" id="451379"/>
    <lineage>
        <taxon>Eukaryota</taxon>
        <taxon>Metazoa</taxon>
        <taxon>Ecdysozoa</taxon>
        <taxon>Nematoda</taxon>
        <taxon>Chromadorea</taxon>
        <taxon>Rhabditida</taxon>
        <taxon>Spirurina</taxon>
        <taxon>Oxyuridomorpha</taxon>
        <taxon>Oxyuroidea</taxon>
        <taxon>Oxyuridae</taxon>
        <taxon>Syphacia</taxon>
    </lineage>
</organism>
<reference evidence="2" key="1">
    <citation type="submission" date="2017-02" db="UniProtKB">
        <authorList>
            <consortium name="WormBaseParasite"/>
        </authorList>
    </citation>
    <scope>IDENTIFICATION</scope>
</reference>
<evidence type="ECO:0000313" key="2">
    <source>
        <dbReference type="WBParaSite" id="SMUV_0000303601-mRNA-1"/>
    </source>
</evidence>
<name>A0A0N5AFH9_9BILA</name>
<dbReference type="STRING" id="451379.A0A0N5AFH9"/>
<proteinExistence type="predicted"/>
<dbReference type="SUPFAM" id="SSF52540">
    <property type="entry name" value="P-loop containing nucleoside triphosphate hydrolases"/>
    <property type="match status" value="1"/>
</dbReference>
<protein>
    <submittedName>
        <fullName evidence="2">Miro domain-containing protein</fullName>
    </submittedName>
</protein>
<dbReference type="AlphaFoldDB" id="A0A0N5AFH9"/>
<keyword evidence="1" id="KW-1185">Reference proteome</keyword>